<protein>
    <submittedName>
        <fullName evidence="1">FAD-binding domain-containing protein</fullName>
    </submittedName>
</protein>
<evidence type="ECO:0000313" key="2">
    <source>
        <dbReference type="Proteomes" id="UP001170310"/>
    </source>
</evidence>
<comment type="caution">
    <text evidence="1">The sequence shown here is derived from an EMBL/GenBank/DDBJ whole genome shotgun (WGS) entry which is preliminary data.</text>
</comment>
<keyword evidence="2" id="KW-1185">Reference proteome</keyword>
<dbReference type="Proteomes" id="UP001170310">
    <property type="component" value="Unassembled WGS sequence"/>
</dbReference>
<name>A0AAW7YR35_9STAP</name>
<gene>
    <name evidence="1" type="ORF">Q4528_11300</name>
</gene>
<dbReference type="RefSeq" id="WP_236582557.1">
    <property type="nucleotide sequence ID" value="NZ_JAUOQO010000011.1"/>
</dbReference>
<accession>A0AAW7YR35</accession>
<dbReference type="AlphaFoldDB" id="A0AAW7YR35"/>
<sequence length="43" mass="5292">MFLETRYFSNDVVHHIEIGKDYPQTIVNHKNSRDYVMDKFKQF</sequence>
<organism evidence="1 2">
    <name type="scientific">Staphylococcus pasteuri_A</name>
    <dbReference type="NCBI Taxonomy" id="3062664"/>
    <lineage>
        <taxon>Bacteria</taxon>
        <taxon>Bacillati</taxon>
        <taxon>Bacillota</taxon>
        <taxon>Bacilli</taxon>
        <taxon>Bacillales</taxon>
        <taxon>Staphylococcaceae</taxon>
        <taxon>Staphylococcus</taxon>
    </lineage>
</organism>
<evidence type="ECO:0000313" key="1">
    <source>
        <dbReference type="EMBL" id="MDO6574720.1"/>
    </source>
</evidence>
<dbReference type="EMBL" id="JAUOQO010000011">
    <property type="protein sequence ID" value="MDO6574720.1"/>
    <property type="molecule type" value="Genomic_DNA"/>
</dbReference>
<reference evidence="1" key="1">
    <citation type="submission" date="2023-07" db="EMBL/GenBank/DDBJ databases">
        <title>Genome content predicts the carbon catabolic preferences of heterotrophic bacteria.</title>
        <authorList>
            <person name="Gralka M."/>
        </authorList>
    </citation>
    <scope>NUCLEOTIDE SEQUENCE</scope>
    <source>
        <strain evidence="1">E2R20</strain>
    </source>
</reference>
<proteinExistence type="predicted"/>